<evidence type="ECO:0000256" key="1">
    <source>
        <dbReference type="SAM" id="MobiDB-lite"/>
    </source>
</evidence>
<evidence type="ECO:0000313" key="3">
    <source>
        <dbReference type="EMBL" id="PVD29821.1"/>
    </source>
</evidence>
<dbReference type="GO" id="GO:0005576">
    <property type="term" value="C:extracellular region"/>
    <property type="evidence" value="ECO:0007669"/>
    <property type="project" value="InterPro"/>
</dbReference>
<dbReference type="OrthoDB" id="6020543at2759"/>
<dbReference type="InterPro" id="IPR002557">
    <property type="entry name" value="Chitin-bd_dom"/>
</dbReference>
<dbReference type="SMART" id="SM00494">
    <property type="entry name" value="ChtBD2"/>
    <property type="match status" value="2"/>
</dbReference>
<reference evidence="3 4" key="1">
    <citation type="submission" date="2018-04" db="EMBL/GenBank/DDBJ databases">
        <title>The genome of golden apple snail Pomacea canaliculata provides insight into stress tolerance and invasive adaptation.</title>
        <authorList>
            <person name="Liu C."/>
            <person name="Liu B."/>
            <person name="Ren Y."/>
            <person name="Zhang Y."/>
            <person name="Wang H."/>
            <person name="Li S."/>
            <person name="Jiang F."/>
            <person name="Yin L."/>
            <person name="Zhang G."/>
            <person name="Qian W."/>
            <person name="Fan W."/>
        </authorList>
    </citation>
    <scope>NUCLEOTIDE SEQUENCE [LARGE SCALE GENOMIC DNA]</scope>
    <source>
        <strain evidence="3">SZHN2017</strain>
        <tissue evidence="3">Muscle</tissue>
    </source>
</reference>
<accession>A0A2T7P8T7</accession>
<proteinExistence type="predicted"/>
<feature type="region of interest" description="Disordered" evidence="1">
    <location>
        <begin position="1"/>
        <end position="28"/>
    </location>
</feature>
<evidence type="ECO:0000313" key="4">
    <source>
        <dbReference type="Proteomes" id="UP000245119"/>
    </source>
</evidence>
<dbReference type="Pfam" id="PF01607">
    <property type="entry name" value="CBM_14"/>
    <property type="match status" value="1"/>
</dbReference>
<keyword evidence="4" id="KW-1185">Reference proteome</keyword>
<dbReference type="EMBL" id="PZQS01000005">
    <property type="protein sequence ID" value="PVD29821.1"/>
    <property type="molecule type" value="Genomic_DNA"/>
</dbReference>
<feature type="domain" description="Chitin-binding type-2" evidence="2">
    <location>
        <begin position="83"/>
        <end position="136"/>
    </location>
</feature>
<dbReference type="GO" id="GO:0008061">
    <property type="term" value="F:chitin binding"/>
    <property type="evidence" value="ECO:0007669"/>
    <property type="project" value="InterPro"/>
</dbReference>
<dbReference type="AlphaFoldDB" id="A0A2T7P8T7"/>
<protein>
    <recommendedName>
        <fullName evidence="2">Chitin-binding type-2 domain-containing protein</fullName>
    </recommendedName>
</protein>
<organism evidence="3 4">
    <name type="scientific">Pomacea canaliculata</name>
    <name type="common">Golden apple snail</name>
    <dbReference type="NCBI Taxonomy" id="400727"/>
    <lineage>
        <taxon>Eukaryota</taxon>
        <taxon>Metazoa</taxon>
        <taxon>Spiralia</taxon>
        <taxon>Lophotrochozoa</taxon>
        <taxon>Mollusca</taxon>
        <taxon>Gastropoda</taxon>
        <taxon>Caenogastropoda</taxon>
        <taxon>Architaenioglossa</taxon>
        <taxon>Ampullarioidea</taxon>
        <taxon>Ampullariidae</taxon>
        <taxon>Pomacea</taxon>
    </lineage>
</organism>
<evidence type="ECO:0000259" key="2">
    <source>
        <dbReference type="PROSITE" id="PS50940"/>
    </source>
</evidence>
<gene>
    <name evidence="3" type="ORF">C0Q70_09078</name>
</gene>
<dbReference type="PROSITE" id="PS50940">
    <property type="entry name" value="CHIT_BIND_II"/>
    <property type="match status" value="1"/>
</dbReference>
<name>A0A2T7P8T7_POMCA</name>
<dbReference type="SUPFAM" id="SSF57625">
    <property type="entry name" value="Invertebrate chitin-binding proteins"/>
    <property type="match status" value="1"/>
</dbReference>
<sequence>MIVSTPPPPPPPPPTTTTPPPPPPPPPPLSFVWGSGLGYHVPLKGVCDAYVQCGSAGTVSSCSAGKYFNGQRCEDCHLVNCQYDPCRGKPDGRRLPDRQTCNGFFTCWSGRSVYDRCPSGQRFAKGRCVYDGTCNNGHPYPNVGSCDGYNYIASPEYPGVFFQLDAGGVYRKRPCPAGLVFDTSVCVCNYPDDYYGKKHQPGPY</sequence>
<dbReference type="Proteomes" id="UP000245119">
    <property type="component" value="Linkage Group LG5"/>
</dbReference>
<comment type="caution">
    <text evidence="3">The sequence shown here is derived from an EMBL/GenBank/DDBJ whole genome shotgun (WGS) entry which is preliminary data.</text>
</comment>
<dbReference type="InterPro" id="IPR036508">
    <property type="entry name" value="Chitin-bd_dom_sf"/>
</dbReference>